<gene>
    <name evidence="2" type="ORF">GEV01_08655</name>
</gene>
<keyword evidence="1" id="KW-0472">Membrane</keyword>
<keyword evidence="1" id="KW-0812">Transmembrane</keyword>
<dbReference type="EMBL" id="WHUF01000002">
    <property type="protein sequence ID" value="MQA19585.1"/>
    <property type="molecule type" value="Genomic_DNA"/>
</dbReference>
<keyword evidence="3" id="KW-1185">Reference proteome</keyword>
<name>A0A843S5G3_9BURK</name>
<evidence type="ECO:0000256" key="1">
    <source>
        <dbReference type="SAM" id="Phobius"/>
    </source>
</evidence>
<proteinExistence type="predicted"/>
<reference evidence="2 3" key="1">
    <citation type="submission" date="2019-10" db="EMBL/GenBank/DDBJ databases">
        <title>Two novel species isolated from a subtropical stream in China.</title>
        <authorList>
            <person name="Lu H."/>
        </authorList>
    </citation>
    <scope>NUCLEOTIDE SEQUENCE [LARGE SCALE GENOMIC DNA]</scope>
    <source>
        <strain evidence="2 3">FT103W</strain>
    </source>
</reference>
<feature type="transmembrane region" description="Helical" evidence="1">
    <location>
        <begin position="57"/>
        <end position="77"/>
    </location>
</feature>
<sequence length="114" mass="12039">MNANSDKEYIDARADGLRAVLDERTEAIRDSMEAMRVAVEAKIVSTVESAVSQFVKWLVGLFIASITISVTVITFVLNNAVPKAQPAAPATPAVIIQVSPQGVSVLPAAPPPKP</sequence>
<evidence type="ECO:0000313" key="3">
    <source>
        <dbReference type="Proteomes" id="UP000444318"/>
    </source>
</evidence>
<accession>A0A843S5G3</accession>
<comment type="caution">
    <text evidence="2">The sequence shown here is derived from an EMBL/GenBank/DDBJ whole genome shotgun (WGS) entry which is preliminary data.</text>
</comment>
<protein>
    <submittedName>
        <fullName evidence="2">Uncharacterized protein</fullName>
    </submittedName>
</protein>
<organism evidence="2 3">
    <name type="scientific">Rugamonas rivuli</name>
    <dbReference type="NCBI Taxonomy" id="2743358"/>
    <lineage>
        <taxon>Bacteria</taxon>
        <taxon>Pseudomonadati</taxon>
        <taxon>Pseudomonadota</taxon>
        <taxon>Betaproteobacteria</taxon>
        <taxon>Burkholderiales</taxon>
        <taxon>Oxalobacteraceae</taxon>
        <taxon>Telluria group</taxon>
        <taxon>Rugamonas</taxon>
    </lineage>
</organism>
<dbReference type="Proteomes" id="UP000444318">
    <property type="component" value="Unassembled WGS sequence"/>
</dbReference>
<keyword evidence="1" id="KW-1133">Transmembrane helix</keyword>
<evidence type="ECO:0000313" key="2">
    <source>
        <dbReference type="EMBL" id="MQA19585.1"/>
    </source>
</evidence>
<dbReference type="AlphaFoldDB" id="A0A843S5G3"/>
<dbReference type="RefSeq" id="WP_152803425.1">
    <property type="nucleotide sequence ID" value="NZ_WHUF01000002.1"/>
</dbReference>